<dbReference type="InterPro" id="IPR029151">
    <property type="entry name" value="Sensor-like_sf"/>
</dbReference>
<comment type="caution">
    <text evidence="14">The sequence shown here is derived from an EMBL/GenBank/DDBJ whole genome shotgun (WGS) entry which is preliminary data.</text>
</comment>
<sequence length="660" mass="72175">MKKLPVFWKIMIIVLILGAGITFVGTLSTITIRSKLLEQTDINLLTQSEGSADALWNFLQAHTQLVDLLSRDEGVINLYRDETNEEDVKSLFEKVLKSYPNVMNVYVGLKDGRMYLVPEQELPEGYDPRVRPWYKSAAAKPGQVIITDPYTDASTGKTVITIAKVVQIGREIVGVVGLDFDCSKLVDQLFKKGTEKGYMSALVDENGTITLHSKKDYIGENIKDTDFFKKWHAGSESGVFGYVFDGIPRRTGYKKLPNGWIYAIVVPEEIVYSEVKESTVVLITITLVSLVAAIVFALFMSRRYISEPLKHLASISDKIAGGDLTVEIQLNSKDEIGKLGNALTHMVKSLREIALNIKNNSSEIKRNAESVASVAQEVSSTIEEVTSQVENVESNVSNTSASIQELTSGVEEVAASAQNVSRAAQDLSEKSTQVSESAKEGEKAIKEIVEMIKQARSRAEQTASVVEELNEHARNIGQILDTINSIAEQTNLLALNAAIEAARAGEAGRGFAVVADEIRKLAEESKSATEKIGQILNQISQEVVKANEETRGTVQAVENISSRAEVVASQFDRIAQGISSIVSQIQNLAAIAEEQSAAAEEMSSAMDNASRSMVEVAEQMNEIAEAMKQQAKAVNTLSEAMNKLDQIAEKLEKGMEVFKL</sequence>
<feature type="domain" description="Methyl-accepting transducer" evidence="12">
    <location>
        <begin position="367"/>
        <end position="610"/>
    </location>
</feature>
<dbReference type="InterPro" id="IPR003660">
    <property type="entry name" value="HAMP_dom"/>
</dbReference>
<keyword evidence="6 11" id="KW-0472">Membrane</keyword>
<dbReference type="SMART" id="SM00283">
    <property type="entry name" value="MA"/>
    <property type="match status" value="1"/>
</dbReference>
<dbReference type="SUPFAM" id="SSF103190">
    <property type="entry name" value="Sensory domain-like"/>
    <property type="match status" value="1"/>
</dbReference>
<evidence type="ECO:0000259" key="12">
    <source>
        <dbReference type="PROSITE" id="PS50111"/>
    </source>
</evidence>
<gene>
    <name evidence="14" type="ORF">XD57_1486</name>
</gene>
<evidence type="ECO:0000256" key="11">
    <source>
        <dbReference type="SAM" id="Phobius"/>
    </source>
</evidence>
<dbReference type="CDD" id="cd06225">
    <property type="entry name" value="HAMP"/>
    <property type="match status" value="1"/>
</dbReference>
<dbReference type="GO" id="GO:0005886">
    <property type="term" value="C:plasma membrane"/>
    <property type="evidence" value="ECO:0007669"/>
    <property type="project" value="UniProtKB-SubCell"/>
</dbReference>
<feature type="coiled-coil region" evidence="10">
    <location>
        <begin position="582"/>
        <end position="654"/>
    </location>
</feature>
<dbReference type="PROSITE" id="PS50111">
    <property type="entry name" value="CHEMOTAXIS_TRANSDUC_2"/>
    <property type="match status" value="1"/>
</dbReference>
<feature type="domain" description="HAMP" evidence="13">
    <location>
        <begin position="303"/>
        <end position="355"/>
    </location>
</feature>
<dbReference type="CDD" id="cd11386">
    <property type="entry name" value="MCP_signal"/>
    <property type="match status" value="1"/>
</dbReference>
<dbReference type="Gene3D" id="1.10.287.950">
    <property type="entry name" value="Methyl-accepting chemotaxis protein"/>
    <property type="match status" value="1"/>
</dbReference>
<evidence type="ECO:0000256" key="1">
    <source>
        <dbReference type="ARBA" id="ARBA00004651"/>
    </source>
</evidence>
<reference evidence="14 15" key="1">
    <citation type="journal article" date="2015" name="MBio">
        <title>Genome-Resolved Metagenomic Analysis Reveals Roles for Candidate Phyla and Other Microbial Community Members in Biogeochemical Transformations in Oil Reservoirs.</title>
        <authorList>
            <person name="Hu P."/>
            <person name="Tom L."/>
            <person name="Singh A."/>
            <person name="Thomas B.C."/>
            <person name="Baker B.J."/>
            <person name="Piceno Y.M."/>
            <person name="Andersen G.L."/>
            <person name="Banfield J.F."/>
        </authorList>
    </citation>
    <scope>NUCLEOTIDE SEQUENCE [LARGE SCALE GENOMIC DNA]</scope>
    <source>
        <strain evidence="14">46_26</strain>
    </source>
</reference>
<dbReference type="PATRIC" id="fig|93930.3.peg.532"/>
<dbReference type="CDD" id="cd12912">
    <property type="entry name" value="PDC2_MCP_like"/>
    <property type="match status" value="1"/>
</dbReference>
<dbReference type="Gene3D" id="3.30.450.20">
    <property type="entry name" value="PAS domain"/>
    <property type="match status" value="2"/>
</dbReference>
<dbReference type="GO" id="GO:0007165">
    <property type="term" value="P:signal transduction"/>
    <property type="evidence" value="ECO:0007669"/>
    <property type="project" value="UniProtKB-KW"/>
</dbReference>
<dbReference type="Gene3D" id="1.10.8.500">
    <property type="entry name" value="HAMP domain in histidine kinase"/>
    <property type="match status" value="1"/>
</dbReference>
<evidence type="ECO:0000313" key="15">
    <source>
        <dbReference type="Proteomes" id="UP000058636"/>
    </source>
</evidence>
<dbReference type="PANTHER" id="PTHR32089:SF112">
    <property type="entry name" value="LYSOZYME-LIKE PROTEIN-RELATED"/>
    <property type="match status" value="1"/>
</dbReference>
<keyword evidence="3" id="KW-0145">Chemotaxis</keyword>
<evidence type="ECO:0000256" key="8">
    <source>
        <dbReference type="ARBA" id="ARBA00029447"/>
    </source>
</evidence>
<dbReference type="SUPFAM" id="SSF58104">
    <property type="entry name" value="Methyl-accepting chemotaxis protein (MCP) signaling domain"/>
    <property type="match status" value="1"/>
</dbReference>
<proteinExistence type="inferred from homology"/>
<dbReference type="GO" id="GO:0006935">
    <property type="term" value="P:chemotaxis"/>
    <property type="evidence" value="ECO:0007669"/>
    <property type="project" value="UniProtKB-KW"/>
</dbReference>
<evidence type="ECO:0000256" key="2">
    <source>
        <dbReference type="ARBA" id="ARBA00022475"/>
    </source>
</evidence>
<evidence type="ECO:0000256" key="7">
    <source>
        <dbReference type="ARBA" id="ARBA00023224"/>
    </source>
</evidence>
<dbReference type="EMBL" id="LGFG01000168">
    <property type="protein sequence ID" value="KUK22413.1"/>
    <property type="molecule type" value="Genomic_DNA"/>
</dbReference>
<dbReference type="PANTHER" id="PTHR32089">
    <property type="entry name" value="METHYL-ACCEPTING CHEMOTAXIS PROTEIN MCPB"/>
    <property type="match status" value="1"/>
</dbReference>
<organism evidence="14 15">
    <name type="scientific">Thermotoga petrophila</name>
    <dbReference type="NCBI Taxonomy" id="93929"/>
    <lineage>
        <taxon>Bacteria</taxon>
        <taxon>Thermotogati</taxon>
        <taxon>Thermotogota</taxon>
        <taxon>Thermotogae</taxon>
        <taxon>Thermotogales</taxon>
        <taxon>Thermotogaceae</taxon>
        <taxon>Thermotoga</taxon>
    </lineage>
</organism>
<dbReference type="PROSITE" id="PS50885">
    <property type="entry name" value="HAMP"/>
    <property type="match status" value="1"/>
</dbReference>
<evidence type="ECO:0000256" key="9">
    <source>
        <dbReference type="PROSITE-ProRule" id="PRU00284"/>
    </source>
</evidence>
<keyword evidence="4 11" id="KW-0812">Transmembrane</keyword>
<keyword evidence="2" id="KW-1003">Cell membrane</keyword>
<evidence type="ECO:0000256" key="4">
    <source>
        <dbReference type="ARBA" id="ARBA00022692"/>
    </source>
</evidence>
<feature type="coiled-coil region" evidence="10">
    <location>
        <begin position="438"/>
        <end position="472"/>
    </location>
</feature>
<evidence type="ECO:0000256" key="5">
    <source>
        <dbReference type="ARBA" id="ARBA00022989"/>
    </source>
</evidence>
<evidence type="ECO:0000256" key="6">
    <source>
        <dbReference type="ARBA" id="ARBA00023136"/>
    </source>
</evidence>
<evidence type="ECO:0000313" key="14">
    <source>
        <dbReference type="EMBL" id="KUK22413.1"/>
    </source>
</evidence>
<evidence type="ECO:0000259" key="13">
    <source>
        <dbReference type="PROSITE" id="PS50885"/>
    </source>
</evidence>
<dbReference type="CDD" id="cd12913">
    <property type="entry name" value="PDC1_MCP_like"/>
    <property type="match status" value="1"/>
</dbReference>
<protein>
    <submittedName>
        <fullName evidence="14">Methyl-accepting chemotaxis sensory transducer</fullName>
    </submittedName>
</protein>
<evidence type="ECO:0000256" key="3">
    <source>
        <dbReference type="ARBA" id="ARBA00022500"/>
    </source>
</evidence>
<feature type="transmembrane region" description="Helical" evidence="11">
    <location>
        <begin position="280"/>
        <end position="300"/>
    </location>
</feature>
<feature type="transmembrane region" description="Helical" evidence="11">
    <location>
        <begin position="6"/>
        <end position="27"/>
    </location>
</feature>
<dbReference type="InterPro" id="IPR033479">
    <property type="entry name" value="dCache_1"/>
</dbReference>
<comment type="similarity">
    <text evidence="8">Belongs to the methyl-accepting chemotaxis (MCP) protein family.</text>
</comment>
<dbReference type="AlphaFoldDB" id="A0A101EPA0"/>
<keyword evidence="5 11" id="KW-1133">Transmembrane helix</keyword>
<dbReference type="Pfam" id="PF00015">
    <property type="entry name" value="MCPsignal"/>
    <property type="match status" value="1"/>
</dbReference>
<name>A0A101EPA0_9THEM</name>
<dbReference type="Pfam" id="PF02743">
    <property type="entry name" value="dCache_1"/>
    <property type="match status" value="1"/>
</dbReference>
<keyword evidence="10" id="KW-0175">Coiled coil</keyword>
<accession>A0A101EPA0</accession>
<dbReference type="SMART" id="SM00304">
    <property type="entry name" value="HAMP"/>
    <property type="match status" value="1"/>
</dbReference>
<evidence type="ECO:0000256" key="10">
    <source>
        <dbReference type="SAM" id="Coils"/>
    </source>
</evidence>
<dbReference type="Pfam" id="PF00672">
    <property type="entry name" value="HAMP"/>
    <property type="match status" value="1"/>
</dbReference>
<keyword evidence="7 9" id="KW-0807">Transducer</keyword>
<dbReference type="InterPro" id="IPR004089">
    <property type="entry name" value="MCPsignal_dom"/>
</dbReference>
<comment type="subcellular location">
    <subcellularLocation>
        <location evidence="1">Cell membrane</location>
        <topology evidence="1">Multi-pass membrane protein</topology>
    </subcellularLocation>
</comment>
<dbReference type="Proteomes" id="UP000058636">
    <property type="component" value="Unassembled WGS sequence"/>
</dbReference>